<proteinExistence type="predicted"/>
<keyword evidence="4" id="KW-1185">Reference proteome</keyword>
<reference evidence="3 4" key="1">
    <citation type="journal article" date="2017" name="Curr. Biol.">
        <title>The Evolution of Venom by Co-option of Single-Copy Genes.</title>
        <authorList>
            <person name="Martinson E.O."/>
            <person name="Mrinalini"/>
            <person name="Kelkar Y.D."/>
            <person name="Chang C.H."/>
            <person name="Werren J.H."/>
        </authorList>
    </citation>
    <scope>NUCLEOTIDE SEQUENCE [LARGE SCALE GENOMIC DNA]</scope>
    <source>
        <strain evidence="3 4">Alberta</strain>
        <tissue evidence="3">Whole body</tissue>
    </source>
</reference>
<gene>
    <name evidence="3" type="ORF">TSAR_009354</name>
</gene>
<feature type="transmembrane region" description="Helical" evidence="2">
    <location>
        <begin position="6"/>
        <end position="28"/>
    </location>
</feature>
<keyword evidence="2" id="KW-0812">Transmembrane</keyword>
<dbReference type="EMBL" id="NNAY01003349">
    <property type="protein sequence ID" value="OXU19571.1"/>
    <property type="molecule type" value="Genomic_DNA"/>
</dbReference>
<evidence type="ECO:0000256" key="1">
    <source>
        <dbReference type="SAM" id="MobiDB-lite"/>
    </source>
</evidence>
<keyword evidence="2" id="KW-0472">Membrane</keyword>
<accession>A0A232EMK5</accession>
<dbReference type="AlphaFoldDB" id="A0A232EMK5"/>
<protein>
    <submittedName>
        <fullName evidence="3">Uncharacterized protein</fullName>
    </submittedName>
</protein>
<evidence type="ECO:0000313" key="4">
    <source>
        <dbReference type="Proteomes" id="UP000215335"/>
    </source>
</evidence>
<name>A0A232EMK5_9HYME</name>
<dbReference type="Proteomes" id="UP000215335">
    <property type="component" value="Unassembled WGS sequence"/>
</dbReference>
<feature type="region of interest" description="Disordered" evidence="1">
    <location>
        <begin position="32"/>
        <end position="51"/>
    </location>
</feature>
<comment type="caution">
    <text evidence="3">The sequence shown here is derived from an EMBL/GenBank/DDBJ whole genome shotgun (WGS) entry which is preliminary data.</text>
</comment>
<keyword evidence="2" id="KW-1133">Transmembrane helix</keyword>
<sequence>MRADVFSIAGNCFSLDFFDACVTVILLASKQRRKRTTTPTTFVYEKDSDQR</sequence>
<evidence type="ECO:0000256" key="2">
    <source>
        <dbReference type="SAM" id="Phobius"/>
    </source>
</evidence>
<evidence type="ECO:0000313" key="3">
    <source>
        <dbReference type="EMBL" id="OXU19571.1"/>
    </source>
</evidence>
<organism evidence="3 4">
    <name type="scientific">Trichomalopsis sarcophagae</name>
    <dbReference type="NCBI Taxonomy" id="543379"/>
    <lineage>
        <taxon>Eukaryota</taxon>
        <taxon>Metazoa</taxon>
        <taxon>Ecdysozoa</taxon>
        <taxon>Arthropoda</taxon>
        <taxon>Hexapoda</taxon>
        <taxon>Insecta</taxon>
        <taxon>Pterygota</taxon>
        <taxon>Neoptera</taxon>
        <taxon>Endopterygota</taxon>
        <taxon>Hymenoptera</taxon>
        <taxon>Apocrita</taxon>
        <taxon>Proctotrupomorpha</taxon>
        <taxon>Chalcidoidea</taxon>
        <taxon>Pteromalidae</taxon>
        <taxon>Pteromalinae</taxon>
        <taxon>Trichomalopsis</taxon>
    </lineage>
</organism>